<evidence type="ECO:0000259" key="1">
    <source>
        <dbReference type="PROSITE" id="PS51462"/>
    </source>
</evidence>
<keyword evidence="3" id="KW-1185">Reference proteome</keyword>
<dbReference type="InterPro" id="IPR000086">
    <property type="entry name" value="NUDIX_hydrolase_dom"/>
</dbReference>
<dbReference type="Pfam" id="PF00293">
    <property type="entry name" value="NUDIX"/>
    <property type="match status" value="1"/>
</dbReference>
<comment type="caution">
    <text evidence="2">The sequence shown here is derived from an EMBL/GenBank/DDBJ whole genome shotgun (WGS) entry which is preliminary data.</text>
</comment>
<accession>A0A9X3WDL1</accession>
<dbReference type="SUPFAM" id="SSF55811">
    <property type="entry name" value="Nudix"/>
    <property type="match status" value="1"/>
</dbReference>
<reference evidence="2" key="1">
    <citation type="submission" date="2022-06" db="EMBL/GenBank/DDBJ databases">
        <title>Aquibacillus sp. a new bacterium isolated from soil saline samples.</title>
        <authorList>
            <person name="Galisteo C."/>
            <person name="De La Haba R."/>
            <person name="Sanchez-Porro C."/>
            <person name="Ventosa A."/>
        </authorList>
    </citation>
    <scope>NUCLEOTIDE SEQUENCE</scope>
    <source>
        <strain evidence="2">3ASR75-54</strain>
    </source>
</reference>
<proteinExistence type="predicted"/>
<dbReference type="EMBL" id="JAMQKC010000016">
    <property type="protein sequence ID" value="MDC3417917.1"/>
    <property type="molecule type" value="Genomic_DNA"/>
</dbReference>
<gene>
    <name evidence="2" type="ORF">NC799_13535</name>
</gene>
<protein>
    <submittedName>
        <fullName evidence="2">NUDIX domain-containing protein</fullName>
    </submittedName>
</protein>
<organism evidence="2 3">
    <name type="scientific">Aquibacillus salsiterrae</name>
    <dbReference type="NCBI Taxonomy" id="2950439"/>
    <lineage>
        <taxon>Bacteria</taxon>
        <taxon>Bacillati</taxon>
        <taxon>Bacillota</taxon>
        <taxon>Bacilli</taxon>
        <taxon>Bacillales</taxon>
        <taxon>Bacillaceae</taxon>
        <taxon>Aquibacillus</taxon>
    </lineage>
</organism>
<dbReference type="Proteomes" id="UP001145069">
    <property type="component" value="Unassembled WGS sequence"/>
</dbReference>
<sequence>MQRRHPNKDLFPGLIDISAAGHMLAGESMHDGVRELEEEVGIAPPFEQLVSLGIYSEQLEGPGFKDNEHCHIYLYEYDGAMEQLTIQESEITAMVQILLEDIEDLLLEDRQYVSVVGFECHGGRKIPFRTTVSKKDFVPHDEAYYRMVIDGIKQHYSKK</sequence>
<dbReference type="AlphaFoldDB" id="A0A9X3WDL1"/>
<dbReference type="RefSeq" id="WP_272446981.1">
    <property type="nucleotide sequence ID" value="NZ_JAMQKC010000016.1"/>
</dbReference>
<dbReference type="PROSITE" id="PS51462">
    <property type="entry name" value="NUDIX"/>
    <property type="match status" value="1"/>
</dbReference>
<dbReference type="InterPro" id="IPR015797">
    <property type="entry name" value="NUDIX_hydrolase-like_dom_sf"/>
</dbReference>
<feature type="domain" description="Nudix hydrolase" evidence="1">
    <location>
        <begin position="1"/>
        <end position="119"/>
    </location>
</feature>
<evidence type="ECO:0000313" key="2">
    <source>
        <dbReference type="EMBL" id="MDC3417917.1"/>
    </source>
</evidence>
<name>A0A9X3WDL1_9BACI</name>
<evidence type="ECO:0000313" key="3">
    <source>
        <dbReference type="Proteomes" id="UP001145069"/>
    </source>
</evidence>
<dbReference type="Gene3D" id="3.90.79.10">
    <property type="entry name" value="Nucleoside Triphosphate Pyrophosphohydrolase"/>
    <property type="match status" value="1"/>
</dbReference>
<dbReference type="CDD" id="cd04692">
    <property type="entry name" value="NUDIX_Hydrolase"/>
    <property type="match status" value="1"/>
</dbReference>